<dbReference type="EMBL" id="JABXJJ020000059">
    <property type="protein sequence ID" value="MDI5974036.1"/>
    <property type="molecule type" value="Genomic_DNA"/>
</dbReference>
<name>A0AA90K1Q5_9ACTN</name>
<dbReference type="AlphaFoldDB" id="A0AA90K1Q5"/>
<proteinExistence type="predicted"/>
<gene>
    <name evidence="2" type="ORF">POF50_032625</name>
</gene>
<feature type="region of interest" description="Disordered" evidence="1">
    <location>
        <begin position="1"/>
        <end position="35"/>
    </location>
</feature>
<protein>
    <submittedName>
        <fullName evidence="2">Uncharacterized protein</fullName>
    </submittedName>
</protein>
<comment type="caution">
    <text evidence="2">The sequence shown here is derived from an EMBL/GenBank/DDBJ whole genome shotgun (WGS) entry which is preliminary data.</text>
</comment>
<organism evidence="2">
    <name type="scientific">Streptantibioticus silvisoli</name>
    <dbReference type="NCBI Taxonomy" id="2705255"/>
    <lineage>
        <taxon>Bacteria</taxon>
        <taxon>Bacillati</taxon>
        <taxon>Actinomycetota</taxon>
        <taxon>Actinomycetes</taxon>
        <taxon>Kitasatosporales</taxon>
        <taxon>Streptomycetaceae</taxon>
        <taxon>Streptantibioticus</taxon>
    </lineage>
</organism>
<dbReference type="RefSeq" id="WP_271312448.1">
    <property type="nucleotide sequence ID" value="NZ_JABXJJ020000059.1"/>
</dbReference>
<evidence type="ECO:0000256" key="1">
    <source>
        <dbReference type="SAM" id="MobiDB-lite"/>
    </source>
</evidence>
<accession>A0AA90K1Q5</accession>
<reference evidence="2" key="1">
    <citation type="submission" date="2023-05" db="EMBL/GenBank/DDBJ databases">
        <title>Streptantibioticus silvisoli sp. nov., acidotolerant actinomycetes 1 from pine litter.</title>
        <authorList>
            <person name="Swiecimska M."/>
            <person name="Golinska P."/>
            <person name="Sangal V."/>
            <person name="Wachnowicz B."/>
            <person name="Goodfellow M."/>
        </authorList>
    </citation>
    <scope>NUCLEOTIDE SEQUENCE</scope>
    <source>
        <strain evidence="2">SL13</strain>
    </source>
</reference>
<sequence>MVTTLSTGCDGSRVGMSRPPGDPAPTSASPRVGLGREDSGAALVTYRAMWSDLEEAGVTADADSPVLGDHATGAALRLLKYGLSKDRRDHVVVKGTVILAPRVVSENSIRVAVEDCTDSSHWLVYKSDGTLEDAVPGGHHDTEATMRRFGRDWKVEDLAMGPVGSC</sequence>
<evidence type="ECO:0000313" key="2">
    <source>
        <dbReference type="EMBL" id="MDI5974036.1"/>
    </source>
</evidence>